<evidence type="ECO:0000313" key="2">
    <source>
        <dbReference type="EMBL" id="MBB5372148.1"/>
    </source>
</evidence>
<evidence type="ECO:0000313" key="3">
    <source>
        <dbReference type="Proteomes" id="UP000553706"/>
    </source>
</evidence>
<feature type="chain" id="PRO_5032740614" evidence="1">
    <location>
        <begin position="25"/>
        <end position="164"/>
    </location>
</feature>
<dbReference type="RefSeq" id="WP_183265138.1">
    <property type="nucleotide sequence ID" value="NZ_JACHFJ010000001.1"/>
</dbReference>
<sequence length="164" mass="16321">MKITKHLPALTVACALGFAPAAFAQTGIMSQMPGMAPITKAPAAAASAVTSSVTNSANNAASAATSSVTNAANNAANNATSAVTDKVNSATSAVKSVSQLTKASEFKTEAEATAACPGDTAVWTTLGKSKTYYPSSSKLYGKTKHGAYVCKAAAAAAGYHQAKN</sequence>
<evidence type="ECO:0000256" key="1">
    <source>
        <dbReference type="SAM" id="SignalP"/>
    </source>
</evidence>
<comment type="caution">
    <text evidence="2">The sequence shown here is derived from an EMBL/GenBank/DDBJ whole genome shotgun (WGS) entry which is preliminary data.</text>
</comment>
<name>A0A840V859_9PROT</name>
<feature type="signal peptide" evidence="1">
    <location>
        <begin position="1"/>
        <end position="24"/>
    </location>
</feature>
<accession>A0A840V859</accession>
<reference evidence="2 3" key="1">
    <citation type="submission" date="2020-08" db="EMBL/GenBank/DDBJ databases">
        <title>Genomic Encyclopedia of Type Strains, Phase IV (KMG-IV): sequencing the most valuable type-strain genomes for metagenomic binning, comparative biology and taxonomic classification.</title>
        <authorList>
            <person name="Goeker M."/>
        </authorList>
    </citation>
    <scope>NUCLEOTIDE SEQUENCE [LARGE SCALE GENOMIC DNA]</scope>
    <source>
        <strain evidence="2 3">DSM 27026</strain>
    </source>
</reference>
<dbReference type="EMBL" id="JACHFJ010000001">
    <property type="protein sequence ID" value="MBB5372148.1"/>
    <property type="molecule type" value="Genomic_DNA"/>
</dbReference>
<keyword evidence="3" id="KW-1185">Reference proteome</keyword>
<gene>
    <name evidence="2" type="ORF">HNP71_000372</name>
</gene>
<organism evidence="2 3">
    <name type="scientific">Acidocella aromatica</name>
    <dbReference type="NCBI Taxonomy" id="1303579"/>
    <lineage>
        <taxon>Bacteria</taxon>
        <taxon>Pseudomonadati</taxon>
        <taxon>Pseudomonadota</taxon>
        <taxon>Alphaproteobacteria</taxon>
        <taxon>Acetobacterales</taxon>
        <taxon>Acidocellaceae</taxon>
        <taxon>Acidocella</taxon>
    </lineage>
</organism>
<keyword evidence="1" id="KW-0732">Signal</keyword>
<dbReference type="AlphaFoldDB" id="A0A840V859"/>
<dbReference type="Proteomes" id="UP000553706">
    <property type="component" value="Unassembled WGS sequence"/>
</dbReference>
<proteinExistence type="predicted"/>
<protein>
    <submittedName>
        <fullName evidence="2">Uncharacterized protein</fullName>
    </submittedName>
</protein>